<evidence type="ECO:0000256" key="2">
    <source>
        <dbReference type="ARBA" id="ARBA00010790"/>
    </source>
</evidence>
<evidence type="ECO:0000256" key="12">
    <source>
        <dbReference type="ARBA" id="ARBA00049645"/>
    </source>
</evidence>
<dbReference type="Proteomes" id="UP000647836">
    <property type="component" value="Unassembled WGS sequence"/>
</dbReference>
<keyword evidence="9" id="KW-0753">Steroid metabolism</keyword>
<organism evidence="18 19">
    <name type="scientific">Nostoc cf. edaphicum LEGE 07299</name>
    <dbReference type="NCBI Taxonomy" id="2777974"/>
    <lineage>
        <taxon>Bacteria</taxon>
        <taxon>Bacillati</taxon>
        <taxon>Cyanobacteriota</taxon>
        <taxon>Cyanophyceae</taxon>
        <taxon>Nostocales</taxon>
        <taxon>Nostocaceae</taxon>
        <taxon>Nostoc</taxon>
    </lineage>
</organism>
<dbReference type="EC" id="5.3.3.1" evidence="11"/>
<accession>A0ABR9U3F7</accession>
<evidence type="ECO:0000256" key="8">
    <source>
        <dbReference type="ARBA" id="ARBA00023166"/>
    </source>
</evidence>
<dbReference type="RefSeq" id="WP_194046144.1">
    <property type="nucleotide sequence ID" value="NZ_JADEXF010000643.1"/>
</dbReference>
<name>A0ABR9U3F7_9NOSO</name>
<feature type="domain" description="Glucose-methanol-choline oxidoreductase N-terminal" evidence="16">
    <location>
        <begin position="112"/>
        <end position="321"/>
    </location>
</feature>
<proteinExistence type="inferred from homology"/>
<dbReference type="InterPro" id="IPR036188">
    <property type="entry name" value="FAD/NAD-bd_sf"/>
</dbReference>
<evidence type="ECO:0000256" key="1">
    <source>
        <dbReference type="ARBA" id="ARBA00001974"/>
    </source>
</evidence>
<dbReference type="EC" id="1.1.3.6" evidence="13"/>
<keyword evidence="5" id="KW-0274">FAD</keyword>
<keyword evidence="19" id="KW-1185">Reference proteome</keyword>
<dbReference type="Gene3D" id="3.50.50.60">
    <property type="entry name" value="FAD/NAD(P)-binding domain"/>
    <property type="match status" value="1"/>
</dbReference>
<comment type="pathway">
    <text evidence="12">Steroid metabolism; cholesterol degradation.</text>
</comment>
<reference evidence="18 19" key="1">
    <citation type="submission" date="2020-10" db="EMBL/GenBank/DDBJ databases">
        <authorList>
            <person name="Castelo-Branco R."/>
            <person name="Eusebio N."/>
            <person name="Adriana R."/>
            <person name="Vieira A."/>
            <person name="Brugerolle De Fraissinette N."/>
            <person name="Rezende De Castro R."/>
            <person name="Schneider M.P."/>
            <person name="Vasconcelos V."/>
            <person name="Leao P.N."/>
        </authorList>
    </citation>
    <scope>NUCLEOTIDE SEQUENCE [LARGE SCALE GENOMIC DNA]</scope>
    <source>
        <strain evidence="18 19">LEGE 07299</strain>
    </source>
</reference>
<keyword evidence="10" id="KW-0413">Isomerase</keyword>
<evidence type="ECO:0000256" key="3">
    <source>
        <dbReference type="ARBA" id="ARBA00022548"/>
    </source>
</evidence>
<dbReference type="PROSITE" id="PS51318">
    <property type="entry name" value="TAT"/>
    <property type="match status" value="1"/>
</dbReference>
<keyword evidence="7" id="KW-0443">Lipid metabolism</keyword>
<evidence type="ECO:0000256" key="4">
    <source>
        <dbReference type="ARBA" id="ARBA00022630"/>
    </source>
</evidence>
<comment type="cofactor">
    <cofactor evidence="1">
        <name>FAD</name>
        <dbReference type="ChEBI" id="CHEBI:57692"/>
    </cofactor>
</comment>
<dbReference type="PANTHER" id="PTHR47470">
    <property type="entry name" value="CHOLESTEROL OXIDASE"/>
    <property type="match status" value="1"/>
</dbReference>
<dbReference type="SUPFAM" id="SSF51905">
    <property type="entry name" value="FAD/NAD(P)-binding domain"/>
    <property type="match status" value="1"/>
</dbReference>
<evidence type="ECO:0000256" key="11">
    <source>
        <dbReference type="ARBA" id="ARBA00038856"/>
    </source>
</evidence>
<evidence type="ECO:0000256" key="6">
    <source>
        <dbReference type="ARBA" id="ARBA00023002"/>
    </source>
</evidence>
<keyword evidence="6" id="KW-0560">Oxidoreductase</keyword>
<gene>
    <name evidence="18" type="ORF">IQ229_18265</name>
</gene>
<evidence type="ECO:0000313" key="19">
    <source>
        <dbReference type="Proteomes" id="UP000647836"/>
    </source>
</evidence>
<sequence>MVNNLYRRRRFIQGAAFFGAGLAVSAGSPIYRTSATSNYEDTEALIIGSGFGGSIASLRLAQAGIQTLVLERGRRWNIRSDGNTFADFRNPDGRSAWLSPTNLFGQSVDVYTGVLETLNEDGVTVLAGAGVGGGSLVYNAIIYQPIRELFYRVFPRSISYKEMDEIYYPRVLSMLRAAPIPDDVLKTDYYETTRFLLENGKKAGLPTRLLDLAVDWDIVRQEIRGEKIPSALQGEHWFGINSGAKNSLDRNYLLQAEQTGLVKILPLHIVTEISELPRRGYRVKCHEIDERGEVIQSKTFTCRYLFLAAGSMGTSKLLLKAKEKGTLPRLKPSVGQNWNNNGDMVAQRSNLPKPVIGRGGPSGAVVENINNTQNPISLMNLEDWSGGPGTQRCLTLAMTKPKGFFTYDRSTDDVKLHWPEQENRDNLLAAKVTYTTLDGSITTPTTTPKTDVSASICAHPLGGAVMGKVCDQYGRVLNYQGLYVVDGALIPGPTACTNPSFTIAAIAERCMEKIIAEDIHNKRYALQRNDHSQFVAARD</sequence>
<dbReference type="InterPro" id="IPR000172">
    <property type="entry name" value="GMC_OxRdtase_N"/>
</dbReference>
<comment type="similarity">
    <text evidence="2">Belongs to the GMC oxidoreductase family.</text>
</comment>
<dbReference type="PANTHER" id="PTHR47470:SF1">
    <property type="entry name" value="FAD-DEPENDENT OXIDOREDUCTASE 2 FAD BINDING DOMAIN-CONTAINING PROTEIN"/>
    <property type="match status" value="1"/>
</dbReference>
<dbReference type="SUPFAM" id="SSF54373">
    <property type="entry name" value="FAD-linked reductases, C-terminal domain"/>
    <property type="match status" value="1"/>
</dbReference>
<dbReference type="EMBL" id="JADEXF010000643">
    <property type="protein sequence ID" value="MBE9106805.1"/>
    <property type="molecule type" value="Genomic_DNA"/>
</dbReference>
<dbReference type="InterPro" id="IPR006311">
    <property type="entry name" value="TAT_signal"/>
</dbReference>
<dbReference type="Gene3D" id="3.30.410.10">
    <property type="entry name" value="Cholesterol Oxidase, domain 2"/>
    <property type="match status" value="1"/>
</dbReference>
<dbReference type="InterPro" id="IPR007867">
    <property type="entry name" value="GMC_OxRtase_C"/>
</dbReference>
<keyword evidence="3" id="KW-0153">Cholesterol metabolism</keyword>
<keyword evidence="4" id="KW-0285">Flavoprotein</keyword>
<evidence type="ECO:0000256" key="13">
    <source>
        <dbReference type="ARBA" id="ARBA00049723"/>
    </source>
</evidence>
<feature type="domain" description="Glucose-methanol-choline oxidoreductase C-terminal" evidence="17">
    <location>
        <begin position="450"/>
        <end position="507"/>
    </location>
</feature>
<dbReference type="InterPro" id="IPR052542">
    <property type="entry name" value="Cholesterol_Oxidase"/>
</dbReference>
<dbReference type="Pfam" id="PF00732">
    <property type="entry name" value="GMC_oxred_N"/>
    <property type="match status" value="1"/>
</dbReference>
<protein>
    <recommendedName>
        <fullName evidence="14">Cholesterol oxidase</fullName>
        <ecNumber evidence="13">1.1.3.6</ecNumber>
        <ecNumber evidence="11">5.3.3.1</ecNumber>
    </recommendedName>
    <alternativeName>
        <fullName evidence="15">Cholesterol isomerase</fullName>
    </alternativeName>
</protein>
<evidence type="ECO:0000256" key="7">
    <source>
        <dbReference type="ARBA" id="ARBA00023098"/>
    </source>
</evidence>
<dbReference type="Pfam" id="PF05199">
    <property type="entry name" value="GMC_oxred_C"/>
    <property type="match status" value="1"/>
</dbReference>
<evidence type="ECO:0000259" key="16">
    <source>
        <dbReference type="Pfam" id="PF00732"/>
    </source>
</evidence>
<evidence type="ECO:0000259" key="17">
    <source>
        <dbReference type="Pfam" id="PF05199"/>
    </source>
</evidence>
<evidence type="ECO:0000256" key="9">
    <source>
        <dbReference type="ARBA" id="ARBA00023221"/>
    </source>
</evidence>
<keyword evidence="8" id="KW-1207">Sterol metabolism</keyword>
<evidence type="ECO:0000256" key="5">
    <source>
        <dbReference type="ARBA" id="ARBA00022827"/>
    </source>
</evidence>
<evidence type="ECO:0000313" key="18">
    <source>
        <dbReference type="EMBL" id="MBE9106805.1"/>
    </source>
</evidence>
<comment type="caution">
    <text evidence="18">The sequence shown here is derived from an EMBL/GenBank/DDBJ whole genome shotgun (WGS) entry which is preliminary data.</text>
</comment>
<evidence type="ECO:0000256" key="14">
    <source>
        <dbReference type="ARBA" id="ARBA00049744"/>
    </source>
</evidence>
<evidence type="ECO:0000256" key="15">
    <source>
        <dbReference type="ARBA" id="ARBA00049778"/>
    </source>
</evidence>
<evidence type="ECO:0000256" key="10">
    <source>
        <dbReference type="ARBA" id="ARBA00023235"/>
    </source>
</evidence>